<dbReference type="Gene3D" id="3.40.50.1240">
    <property type="entry name" value="Phosphoglycerate mutase-like"/>
    <property type="match status" value="1"/>
</dbReference>
<dbReference type="CDD" id="cd07067">
    <property type="entry name" value="HP_PGM_like"/>
    <property type="match status" value="1"/>
</dbReference>
<dbReference type="RefSeq" id="WP_069159525.1">
    <property type="nucleotide sequence ID" value="NZ_JBKXXQ010000005.1"/>
</dbReference>
<keyword evidence="1" id="KW-0324">Glycolysis</keyword>
<protein>
    <submittedName>
        <fullName evidence="5">2,3-bisphosphoglycerate-dependent phosphoglycerate mutase</fullName>
        <ecNumber evidence="5">5.4.2.11</ecNumber>
    </submittedName>
</protein>
<feature type="active site" description="Proton donor/acceptor" evidence="3">
    <location>
        <position position="81"/>
    </location>
</feature>
<dbReference type="AlphaFoldDB" id="A0A1E3A0A4"/>
<dbReference type="InterPro" id="IPR050275">
    <property type="entry name" value="PGM_Phosphatase"/>
</dbReference>
<reference evidence="5 6" key="1">
    <citation type="submission" date="2016-07" db="EMBL/GenBank/DDBJ databases">
        <title>Characterization of isolates of Eisenbergiella tayi derived from blood cultures, using whole genome sequencing.</title>
        <authorList>
            <person name="Burdz T."/>
            <person name="Wiebe D."/>
            <person name="Huynh C."/>
            <person name="Bernard K."/>
        </authorList>
    </citation>
    <scope>NUCLEOTIDE SEQUENCE [LARGE SCALE GENOMIC DNA]</scope>
    <source>
        <strain evidence="5 6">NML 120489</strain>
    </source>
</reference>
<name>A0A1E3A0A4_9FIRM</name>
<organism evidence="5 6">
    <name type="scientific">Eisenbergiella tayi</name>
    <dbReference type="NCBI Taxonomy" id="1432052"/>
    <lineage>
        <taxon>Bacteria</taxon>
        <taxon>Bacillati</taxon>
        <taxon>Bacillota</taxon>
        <taxon>Clostridia</taxon>
        <taxon>Lachnospirales</taxon>
        <taxon>Lachnospiraceae</taxon>
        <taxon>Eisenbergiella</taxon>
    </lineage>
</organism>
<keyword evidence="2 5" id="KW-0413">Isomerase</keyword>
<dbReference type="InterPro" id="IPR013078">
    <property type="entry name" value="His_Pase_superF_clade-1"/>
</dbReference>
<feature type="binding site" evidence="4">
    <location>
        <begin position="7"/>
        <end position="14"/>
    </location>
    <ligand>
        <name>substrate</name>
    </ligand>
</feature>
<sequence length="205" mass="23052">MIIYLIRHGETDWNLQGRLQGREDIPLNKTGIQQAIACGKALQTIEFQSIQTSPLLRAKETAEIIASRQNCQLCVNSKLIERDFGLLSGLTPLERQTFEKEDRPDGMEPWDVLAKRALMAINELGETYPNDKIAIISHGAWINALLAVISRHEIGSGKTSLKNACISLLYREKSEWEIGFYNLTADEVSPSLYQNSIEFSSNTQN</sequence>
<evidence type="ECO:0000313" key="6">
    <source>
        <dbReference type="Proteomes" id="UP000095003"/>
    </source>
</evidence>
<gene>
    <name evidence="5" type="primary">gpmA_3</name>
    <name evidence="5" type="ORF">BEH84_06327</name>
</gene>
<dbReference type="SMART" id="SM00855">
    <property type="entry name" value="PGAM"/>
    <property type="match status" value="1"/>
</dbReference>
<dbReference type="Proteomes" id="UP000095003">
    <property type="component" value="Unassembled WGS sequence"/>
</dbReference>
<dbReference type="PANTHER" id="PTHR48100">
    <property type="entry name" value="BROAD-SPECIFICITY PHOSPHATASE YOR283W-RELATED"/>
    <property type="match status" value="1"/>
</dbReference>
<evidence type="ECO:0000256" key="2">
    <source>
        <dbReference type="ARBA" id="ARBA00023235"/>
    </source>
</evidence>
<dbReference type="PROSITE" id="PS00175">
    <property type="entry name" value="PG_MUTASE"/>
    <property type="match status" value="1"/>
</dbReference>
<evidence type="ECO:0000256" key="4">
    <source>
        <dbReference type="PIRSR" id="PIRSR613078-2"/>
    </source>
</evidence>
<proteinExistence type="predicted"/>
<dbReference type="PANTHER" id="PTHR48100:SF1">
    <property type="entry name" value="HISTIDINE PHOSPHATASE FAMILY PROTEIN-RELATED"/>
    <property type="match status" value="1"/>
</dbReference>
<accession>A0A1E3A0A4</accession>
<comment type="caution">
    <text evidence="5">The sequence shown here is derived from an EMBL/GenBank/DDBJ whole genome shotgun (WGS) entry which is preliminary data.</text>
</comment>
<evidence type="ECO:0000256" key="1">
    <source>
        <dbReference type="ARBA" id="ARBA00023152"/>
    </source>
</evidence>
<dbReference type="GO" id="GO:0005737">
    <property type="term" value="C:cytoplasm"/>
    <property type="evidence" value="ECO:0007669"/>
    <property type="project" value="TreeGrafter"/>
</dbReference>
<dbReference type="InterPro" id="IPR029033">
    <property type="entry name" value="His_PPase_superfam"/>
</dbReference>
<dbReference type="GO" id="GO:0004619">
    <property type="term" value="F:phosphoglycerate mutase activity"/>
    <property type="evidence" value="ECO:0007669"/>
    <property type="project" value="UniProtKB-EC"/>
</dbReference>
<feature type="active site" description="Tele-phosphohistidine intermediate" evidence="3">
    <location>
        <position position="8"/>
    </location>
</feature>
<dbReference type="GO" id="GO:0016791">
    <property type="term" value="F:phosphatase activity"/>
    <property type="evidence" value="ECO:0007669"/>
    <property type="project" value="TreeGrafter"/>
</dbReference>
<dbReference type="EMBL" id="MCGI01000010">
    <property type="protein sequence ID" value="ODM02184.1"/>
    <property type="molecule type" value="Genomic_DNA"/>
</dbReference>
<dbReference type="EC" id="5.4.2.11" evidence="5"/>
<dbReference type="SUPFAM" id="SSF53254">
    <property type="entry name" value="Phosphoglycerate mutase-like"/>
    <property type="match status" value="1"/>
</dbReference>
<dbReference type="Pfam" id="PF00300">
    <property type="entry name" value="His_Phos_1"/>
    <property type="match status" value="1"/>
</dbReference>
<dbReference type="GeneID" id="93304306"/>
<dbReference type="InterPro" id="IPR001345">
    <property type="entry name" value="PG/BPGM_mutase_AS"/>
</dbReference>
<feature type="binding site" evidence="4">
    <location>
        <position position="57"/>
    </location>
    <ligand>
        <name>substrate</name>
    </ligand>
</feature>
<evidence type="ECO:0000313" key="5">
    <source>
        <dbReference type="EMBL" id="ODM02184.1"/>
    </source>
</evidence>
<evidence type="ECO:0000256" key="3">
    <source>
        <dbReference type="PIRSR" id="PIRSR613078-1"/>
    </source>
</evidence>